<name>A0AC35FH44_9BILA</name>
<organism evidence="1 2">
    <name type="scientific">Panagrolaimus sp. PS1159</name>
    <dbReference type="NCBI Taxonomy" id="55785"/>
    <lineage>
        <taxon>Eukaryota</taxon>
        <taxon>Metazoa</taxon>
        <taxon>Ecdysozoa</taxon>
        <taxon>Nematoda</taxon>
        <taxon>Chromadorea</taxon>
        <taxon>Rhabditida</taxon>
        <taxon>Tylenchina</taxon>
        <taxon>Panagrolaimomorpha</taxon>
        <taxon>Panagrolaimoidea</taxon>
        <taxon>Panagrolaimidae</taxon>
        <taxon>Panagrolaimus</taxon>
    </lineage>
</organism>
<proteinExistence type="predicted"/>
<evidence type="ECO:0000313" key="2">
    <source>
        <dbReference type="WBParaSite" id="PS1159_v2.g17423.t1"/>
    </source>
</evidence>
<accession>A0AC35FH44</accession>
<dbReference type="WBParaSite" id="PS1159_v2.g17423.t1">
    <property type="protein sequence ID" value="PS1159_v2.g17423.t1"/>
    <property type="gene ID" value="PS1159_v2.g17423"/>
</dbReference>
<protein>
    <submittedName>
        <fullName evidence="2">Ribonuclease kappa</fullName>
    </submittedName>
</protein>
<dbReference type="Proteomes" id="UP000887580">
    <property type="component" value="Unplaced"/>
</dbReference>
<sequence>MRKIFPLCGPKLSAFIMVMSAWGVIFLGLLGIFFYAQAVTLFPDLHFTEEELFSPSAAEQKFAEKATQCWIAAGLYLVTLIGAFWQNSFAVSV</sequence>
<evidence type="ECO:0000313" key="1">
    <source>
        <dbReference type="Proteomes" id="UP000887580"/>
    </source>
</evidence>
<reference evidence="2" key="1">
    <citation type="submission" date="2022-11" db="UniProtKB">
        <authorList>
            <consortium name="WormBaseParasite"/>
        </authorList>
    </citation>
    <scope>IDENTIFICATION</scope>
</reference>